<feature type="chain" id="PRO_5042533916" evidence="8">
    <location>
        <begin position="20"/>
        <end position="450"/>
    </location>
</feature>
<dbReference type="GeneID" id="108893337"/>
<evidence type="ECO:0000256" key="6">
    <source>
        <dbReference type="SAM" id="MobiDB-lite"/>
    </source>
</evidence>
<dbReference type="PROSITE" id="PS50835">
    <property type="entry name" value="IG_LIKE"/>
    <property type="match status" value="1"/>
</dbReference>
<dbReference type="InterPro" id="IPR007110">
    <property type="entry name" value="Ig-like_dom"/>
</dbReference>
<dbReference type="Pfam" id="PF08205">
    <property type="entry name" value="C2-set_2"/>
    <property type="match status" value="1"/>
</dbReference>
<dbReference type="RefSeq" id="XP_018546812.1">
    <property type="nucleotide sequence ID" value="XM_018691296.2"/>
</dbReference>
<evidence type="ECO:0000256" key="8">
    <source>
        <dbReference type="SAM" id="SignalP"/>
    </source>
</evidence>
<organism evidence="10 11">
    <name type="scientific">Lates calcarifer</name>
    <name type="common">Barramundi</name>
    <name type="synonym">Holocentrus calcarifer</name>
    <dbReference type="NCBI Taxonomy" id="8187"/>
    <lineage>
        <taxon>Eukaryota</taxon>
        <taxon>Metazoa</taxon>
        <taxon>Chordata</taxon>
        <taxon>Craniata</taxon>
        <taxon>Vertebrata</taxon>
        <taxon>Euteleostomi</taxon>
        <taxon>Actinopterygii</taxon>
        <taxon>Neopterygii</taxon>
        <taxon>Teleostei</taxon>
        <taxon>Neoteleostei</taxon>
        <taxon>Acanthomorphata</taxon>
        <taxon>Carangaria</taxon>
        <taxon>Carangaria incertae sedis</taxon>
        <taxon>Centropomidae</taxon>
        <taxon>Lates</taxon>
    </lineage>
</organism>
<dbReference type="SMART" id="SM00409">
    <property type="entry name" value="IG"/>
    <property type="match status" value="2"/>
</dbReference>
<feature type="signal peptide" evidence="8">
    <location>
        <begin position="1"/>
        <end position="19"/>
    </location>
</feature>
<dbReference type="InterPro" id="IPR036179">
    <property type="entry name" value="Ig-like_dom_sf"/>
</dbReference>
<keyword evidence="3 7" id="KW-1133">Transmembrane helix</keyword>
<feature type="domain" description="Ig-like" evidence="9">
    <location>
        <begin position="14"/>
        <end position="111"/>
    </location>
</feature>
<evidence type="ECO:0000256" key="3">
    <source>
        <dbReference type="ARBA" id="ARBA00022989"/>
    </source>
</evidence>
<dbReference type="Proteomes" id="UP000694890">
    <property type="component" value="Linkage group LG20"/>
</dbReference>
<evidence type="ECO:0000313" key="11">
    <source>
        <dbReference type="RefSeq" id="XP_018546812.1"/>
    </source>
</evidence>
<dbReference type="SUPFAM" id="SSF48726">
    <property type="entry name" value="Immunoglobulin"/>
    <property type="match status" value="2"/>
</dbReference>
<evidence type="ECO:0000256" key="1">
    <source>
        <dbReference type="ARBA" id="ARBA00004167"/>
    </source>
</evidence>
<comment type="subcellular location">
    <subcellularLocation>
        <location evidence="1">Membrane</location>
        <topology evidence="1">Single-pass membrane protein</topology>
    </subcellularLocation>
</comment>
<dbReference type="AlphaFoldDB" id="A0AAJ7VCN0"/>
<feature type="transmembrane region" description="Helical" evidence="7">
    <location>
        <begin position="329"/>
        <end position="350"/>
    </location>
</feature>
<keyword evidence="8" id="KW-0732">Signal</keyword>
<sequence>MELKLQLGVVMLLIQVSHALWQRVTVRKGQTLILSCPITNAHKTNVDWKTPEGYVMFFNHNRALRNKRYSIIKLSESEFTISISNVTFKDGGNYTCSQYDHHTTERKVEVTVFDTPKMTVTKHEGKFIIKCTAEGNHHPPQISWKLDSGPEILTHAQVQHEDKKYISMAMLDVQSVENRVTVKCLLRHPALVSQPLMNFVKIGRDSTKSYRTTTTSSPTAQPERSTGVLGTSASGYTHGRTTGYLATRDVTGPSPESSTTSPVVPSNQPLSSTEPETVTAPTRSPVTSSGWTFVSETTGELSHNTTEGNRTGNVNDPRIQTGSRGSSSLLVFLVTFLIFCLLVVVIFFAIKLRRAHMAWKRVFIVTENEDSDPSEESSKSKSSQEEKNVQGQRRRGLFNTAFTQYIVEEPAVITSVINTTAVEVENEKQISQPQALAHTSAKCDIKETEL</sequence>
<dbReference type="Gene3D" id="2.60.40.10">
    <property type="entry name" value="Immunoglobulins"/>
    <property type="match status" value="2"/>
</dbReference>
<dbReference type="InterPro" id="IPR053096">
    <property type="entry name" value="CRTAM"/>
</dbReference>
<dbReference type="Pfam" id="PF07686">
    <property type="entry name" value="V-set"/>
    <property type="match status" value="1"/>
</dbReference>
<dbReference type="GO" id="GO:0005102">
    <property type="term" value="F:signaling receptor binding"/>
    <property type="evidence" value="ECO:0007669"/>
    <property type="project" value="TreeGrafter"/>
</dbReference>
<feature type="region of interest" description="Disordered" evidence="6">
    <location>
        <begin position="369"/>
        <end position="392"/>
    </location>
</feature>
<evidence type="ECO:0000256" key="2">
    <source>
        <dbReference type="ARBA" id="ARBA00022692"/>
    </source>
</evidence>
<dbReference type="GO" id="GO:0008037">
    <property type="term" value="P:cell recognition"/>
    <property type="evidence" value="ECO:0007669"/>
    <property type="project" value="TreeGrafter"/>
</dbReference>
<dbReference type="PANTHER" id="PTHR47118">
    <property type="entry name" value="CYTOTOXIC AND REGULATORY T-CELL MOLECULE"/>
    <property type="match status" value="1"/>
</dbReference>
<feature type="compositionally biased region" description="Basic and acidic residues" evidence="6">
    <location>
        <begin position="376"/>
        <end position="388"/>
    </location>
</feature>
<name>A0AAJ7VCN0_LATCA</name>
<evidence type="ECO:0000313" key="10">
    <source>
        <dbReference type="Proteomes" id="UP000694890"/>
    </source>
</evidence>
<reference evidence="11" key="1">
    <citation type="submission" date="2025-08" db="UniProtKB">
        <authorList>
            <consortium name="RefSeq"/>
        </authorList>
    </citation>
    <scope>IDENTIFICATION</scope>
    <source>
        <tissue evidence="11">Brain</tissue>
    </source>
</reference>
<dbReference type="InterPro" id="IPR013783">
    <property type="entry name" value="Ig-like_fold"/>
</dbReference>
<dbReference type="InterPro" id="IPR013162">
    <property type="entry name" value="CD80_C2-set"/>
</dbReference>
<dbReference type="InterPro" id="IPR013106">
    <property type="entry name" value="Ig_V-set"/>
</dbReference>
<feature type="compositionally biased region" description="Low complexity" evidence="6">
    <location>
        <begin position="250"/>
        <end position="266"/>
    </location>
</feature>
<evidence type="ECO:0000256" key="4">
    <source>
        <dbReference type="ARBA" id="ARBA00023136"/>
    </source>
</evidence>
<keyword evidence="2 7" id="KW-0812">Transmembrane</keyword>
<proteinExistence type="predicted"/>
<gene>
    <name evidence="11" type="primary">LOC108893337</name>
</gene>
<feature type="compositionally biased region" description="Polar residues" evidence="6">
    <location>
        <begin position="267"/>
        <end position="319"/>
    </location>
</feature>
<dbReference type="GO" id="GO:0005886">
    <property type="term" value="C:plasma membrane"/>
    <property type="evidence" value="ECO:0007669"/>
    <property type="project" value="TreeGrafter"/>
</dbReference>
<evidence type="ECO:0000259" key="9">
    <source>
        <dbReference type="PROSITE" id="PS50835"/>
    </source>
</evidence>
<dbReference type="InterPro" id="IPR003599">
    <property type="entry name" value="Ig_sub"/>
</dbReference>
<keyword evidence="4 7" id="KW-0472">Membrane</keyword>
<keyword evidence="5" id="KW-1015">Disulfide bond</keyword>
<dbReference type="GO" id="GO:0002355">
    <property type="term" value="P:detection of tumor cell"/>
    <property type="evidence" value="ECO:0007669"/>
    <property type="project" value="TreeGrafter"/>
</dbReference>
<dbReference type="KEGG" id="lcf:108893337"/>
<dbReference type="PANTHER" id="PTHR47118:SF1">
    <property type="entry name" value="CYTOTOXIC AND REGULATORY T-CELL MOLECULE"/>
    <property type="match status" value="1"/>
</dbReference>
<dbReference type="GO" id="GO:0002860">
    <property type="term" value="P:positive regulation of natural killer cell mediated cytotoxicity directed against tumor cell target"/>
    <property type="evidence" value="ECO:0007669"/>
    <property type="project" value="TreeGrafter"/>
</dbReference>
<feature type="region of interest" description="Disordered" evidence="6">
    <location>
        <begin position="208"/>
        <end position="319"/>
    </location>
</feature>
<feature type="compositionally biased region" description="Polar residues" evidence="6">
    <location>
        <begin position="220"/>
        <end position="235"/>
    </location>
</feature>
<accession>A0AAJ7VCN0</accession>
<protein>
    <submittedName>
        <fullName evidence="11">Cytotoxic and regulatory T-cell molecule isoform X1</fullName>
    </submittedName>
</protein>
<feature type="compositionally biased region" description="Low complexity" evidence="6">
    <location>
        <begin position="209"/>
        <end position="219"/>
    </location>
</feature>
<evidence type="ECO:0000256" key="7">
    <source>
        <dbReference type="SAM" id="Phobius"/>
    </source>
</evidence>
<evidence type="ECO:0000256" key="5">
    <source>
        <dbReference type="ARBA" id="ARBA00023157"/>
    </source>
</evidence>